<sequence>MKASVRWTVRQNDTQVLSMEVLPDDVIADKLRLDLPPNTLPAGLFMVQVTVTMEVPEVGHTSIGVAQTWLEVLPFPIVAFTGFTGTTRSQAVGHLRVTAFLSHDSRCQVPNDQLSYNWTCEAVSYPNPPVITSGGIPACEALLGPLEADSDPDGGFLHFDMNTVPVPLGSVVKVRVTIAAEGHQPGHTYVDVHTTGDISLGGYNIVCLQNCNPGDLLAHEILHLIIPPYVPASPNSGLNLWTLVEAPADFPGIDWTNDTLLVNDDTLQVRPNVFTVPGYYTIRATNYFDVNFPRIGEYRFLVIRNPVPLRLLQDNSAEIPPDVCSVRPAGGVSLVDKFCIVCEDFYDEVGPLKMDVKYKVEPGGVEAAKVRFPGERQAAPTDIVLNVFSGWVFYTYMLNIAPGNITIEVVISSADGRHTTIQLERFFIANPAIEDLIAYTEEFFDSQVGPFYKLLSTRSSAETFSGAVAAASVIVNLANNGDDITEK</sequence>
<dbReference type="RefSeq" id="XP_035689733.1">
    <property type="nucleotide sequence ID" value="XM_035833840.1"/>
</dbReference>
<protein>
    <submittedName>
        <fullName evidence="3">Uncharacterized protein LOC118425026</fullName>
    </submittedName>
</protein>
<feature type="domain" description="PKD/REJ-like" evidence="1">
    <location>
        <begin position="3"/>
        <end position="356"/>
    </location>
</feature>
<dbReference type="Pfam" id="PF02010">
    <property type="entry name" value="REJ"/>
    <property type="match status" value="1"/>
</dbReference>
<dbReference type="InterPro" id="IPR002859">
    <property type="entry name" value="PKD/REJ-like"/>
</dbReference>
<dbReference type="KEGG" id="bfo:118425026"/>
<dbReference type="Proteomes" id="UP000001554">
    <property type="component" value="Chromosome 10"/>
</dbReference>
<evidence type="ECO:0000313" key="2">
    <source>
        <dbReference type="Proteomes" id="UP000001554"/>
    </source>
</evidence>
<dbReference type="GeneID" id="118425026"/>
<keyword evidence="2" id="KW-1185">Reference proteome</keyword>
<organism evidence="2 3">
    <name type="scientific">Branchiostoma floridae</name>
    <name type="common">Florida lancelet</name>
    <name type="synonym">Amphioxus</name>
    <dbReference type="NCBI Taxonomy" id="7739"/>
    <lineage>
        <taxon>Eukaryota</taxon>
        <taxon>Metazoa</taxon>
        <taxon>Chordata</taxon>
        <taxon>Cephalochordata</taxon>
        <taxon>Leptocardii</taxon>
        <taxon>Amphioxiformes</taxon>
        <taxon>Branchiostomatidae</taxon>
        <taxon>Branchiostoma</taxon>
    </lineage>
</organism>
<reference evidence="2" key="1">
    <citation type="journal article" date="2020" name="Nat. Ecol. Evol.">
        <title>Deeply conserved synteny resolves early events in vertebrate evolution.</title>
        <authorList>
            <person name="Simakov O."/>
            <person name="Marletaz F."/>
            <person name="Yue J.X."/>
            <person name="O'Connell B."/>
            <person name="Jenkins J."/>
            <person name="Brandt A."/>
            <person name="Calef R."/>
            <person name="Tung C.H."/>
            <person name="Huang T.K."/>
            <person name="Schmutz J."/>
            <person name="Satoh N."/>
            <person name="Yu J.K."/>
            <person name="Putnam N.H."/>
            <person name="Green R.E."/>
            <person name="Rokhsar D.S."/>
        </authorList>
    </citation>
    <scope>NUCLEOTIDE SEQUENCE [LARGE SCALE GENOMIC DNA]</scope>
    <source>
        <strain evidence="2">S238N-H82</strain>
    </source>
</reference>
<dbReference type="AlphaFoldDB" id="A0A9J7LWB8"/>
<accession>A0A9J7LWB8</accession>
<evidence type="ECO:0000259" key="1">
    <source>
        <dbReference type="Pfam" id="PF02010"/>
    </source>
</evidence>
<gene>
    <name evidence="3" type="primary">LOC118425026</name>
</gene>
<proteinExistence type="predicted"/>
<evidence type="ECO:0000313" key="3">
    <source>
        <dbReference type="RefSeq" id="XP_035689733.1"/>
    </source>
</evidence>
<name>A0A9J7LWB8_BRAFL</name>
<reference evidence="3" key="2">
    <citation type="submission" date="2025-08" db="UniProtKB">
        <authorList>
            <consortium name="RefSeq"/>
        </authorList>
    </citation>
    <scope>IDENTIFICATION</scope>
    <source>
        <strain evidence="3">S238N-H82</strain>
        <tissue evidence="3">Testes</tissue>
    </source>
</reference>